<evidence type="ECO:0000313" key="2">
    <source>
        <dbReference type="Proteomes" id="UP000078540"/>
    </source>
</evidence>
<evidence type="ECO:0000313" key="1">
    <source>
        <dbReference type="EMBL" id="KYM87377.1"/>
    </source>
</evidence>
<name>A0A195BPJ9_9HYME</name>
<keyword evidence="2" id="KW-1185">Reference proteome</keyword>
<accession>A0A195BPJ9</accession>
<dbReference type="Proteomes" id="UP000078540">
    <property type="component" value="Unassembled WGS sequence"/>
</dbReference>
<proteinExistence type="predicted"/>
<protein>
    <submittedName>
        <fullName evidence="1">Uncharacterized protein</fullName>
    </submittedName>
</protein>
<gene>
    <name evidence="1" type="ORF">ALC53_03564</name>
</gene>
<reference evidence="1 2" key="1">
    <citation type="submission" date="2015-09" db="EMBL/GenBank/DDBJ databases">
        <title>Atta colombica WGS genome.</title>
        <authorList>
            <person name="Nygaard S."/>
            <person name="Hu H."/>
            <person name="Boomsma J."/>
            <person name="Zhang G."/>
        </authorList>
    </citation>
    <scope>NUCLEOTIDE SEQUENCE [LARGE SCALE GENOMIC DNA]</scope>
    <source>
        <strain evidence="1">Treedump-2</strain>
        <tissue evidence="1">Whole body</tissue>
    </source>
</reference>
<organism evidence="1 2">
    <name type="scientific">Atta colombica</name>
    <dbReference type="NCBI Taxonomy" id="520822"/>
    <lineage>
        <taxon>Eukaryota</taxon>
        <taxon>Metazoa</taxon>
        <taxon>Ecdysozoa</taxon>
        <taxon>Arthropoda</taxon>
        <taxon>Hexapoda</taxon>
        <taxon>Insecta</taxon>
        <taxon>Pterygota</taxon>
        <taxon>Neoptera</taxon>
        <taxon>Endopterygota</taxon>
        <taxon>Hymenoptera</taxon>
        <taxon>Apocrita</taxon>
        <taxon>Aculeata</taxon>
        <taxon>Formicoidea</taxon>
        <taxon>Formicidae</taxon>
        <taxon>Myrmicinae</taxon>
        <taxon>Atta</taxon>
    </lineage>
</organism>
<dbReference type="EMBL" id="KQ976433">
    <property type="protein sequence ID" value="KYM87377.1"/>
    <property type="molecule type" value="Genomic_DNA"/>
</dbReference>
<sequence length="394" mass="45677">MTSDNASVVIEYNNSFMQRLKRRLPRLITLNCIYHSFTIVASKTCKKLPSSCSAKRCAILREFQEFFEVERNKLLKLSNIRWLVLQKCVVEFLKIGTYYFVLIVVKDKLKSGINKNFNDEIMFPNLQLLVEAVLYRLSNDIVSAINIIKELLNRQLSLKAIVNHLVEYIPINDSNNLMNILECIEKYIKRGEYWNTVRTLVLRLPPDKQRFKSILTANNFHSTVQNFGESLPETIASPDGSISLSQESPRRDNTFVDKNKDYVNIEMNGENYIMQPIEKKQDENPLFVHSCCNILRTETKIFYVLAVISDQSSQYYPVDLSRYVDKLIMLSLSKKDSNLIIEMANLVLKYTFALSTTTCRALVSTLIYMNENLAKQMYNYAERIGIYPTVKVNI</sequence>
<dbReference type="AlphaFoldDB" id="A0A195BPJ9"/>